<dbReference type="InterPro" id="IPR016167">
    <property type="entry name" value="FAD-bd_PCMH_sub1"/>
</dbReference>
<evidence type="ECO:0000313" key="13">
    <source>
        <dbReference type="EMBL" id="KAA1190646.1"/>
    </source>
</evidence>
<dbReference type="SUPFAM" id="SSF56176">
    <property type="entry name" value="FAD-binding/transporter-associated domain-like"/>
    <property type="match status" value="1"/>
</dbReference>
<dbReference type="Gene3D" id="3.30.70.2190">
    <property type="match status" value="1"/>
</dbReference>
<sequence length="486" mass="53470">MLPYAPPESAPCEKYRRIRPVAQLDSEILAALKDIVGEERVLTDPESLQYYGRDWTRFYEPAPSAVVLPGTIEEVQALVRLAASSSLAIVPSGGRTGLSAGAVAVNGELVMALDRMNNIGDFDPVDRTVRCGPGVVTEQLQQFAEQQGLYYPVDFASAGSSQIGGNIATNAGGIKVIRHGMTRDWVAGLKLVTGTGELLDLNRGLIKNNAGYDLRHLVIGAEGTLGVVVEATMRLDRPPRDLAVMVLGVPDMTAIMRVLAAFQGEIELSAFEFFSELALQKVVAHQALQRPFETITEYYALLEFEQPDAAAMERAMALFAHCVEQGWVYDGTVSQSVAQAENLWRLREDISETITPWTPYKNDISTTISRVPEFLAEVEAVVNENYPDFEIIWFGHIGDGNVHLNILKPESLDIDAFREQCGEVSRWVFEIVQRHGGSVSAEHGVGLLKKAYLHYSRDPAEIGIMKQIKLAFDPHGIMNPGKIFDL</sequence>
<dbReference type="Proteomes" id="UP000323708">
    <property type="component" value="Unassembled WGS sequence"/>
</dbReference>
<keyword evidence="6" id="KW-0274">FAD</keyword>
<dbReference type="SUPFAM" id="SSF55103">
    <property type="entry name" value="FAD-linked oxidases, C-terminal domain"/>
    <property type="match status" value="1"/>
</dbReference>
<evidence type="ECO:0000256" key="4">
    <source>
        <dbReference type="ARBA" id="ARBA00022630"/>
    </source>
</evidence>
<keyword evidence="7" id="KW-0862">Zinc</keyword>
<dbReference type="FunFam" id="3.30.465.10:FF:000025">
    <property type="entry name" value="FAD-binding oxidoreductase"/>
    <property type="match status" value="1"/>
</dbReference>
<dbReference type="InterPro" id="IPR006094">
    <property type="entry name" value="Oxid_FAD_bind_N"/>
</dbReference>
<evidence type="ECO:0000256" key="9">
    <source>
        <dbReference type="ARBA" id="ARBA00039003"/>
    </source>
</evidence>
<dbReference type="PANTHER" id="PTHR43716:SF1">
    <property type="entry name" value="D-2-HYDROXYGLUTARATE DEHYDROGENASE, MITOCHONDRIAL"/>
    <property type="match status" value="1"/>
</dbReference>
<evidence type="ECO:0000256" key="6">
    <source>
        <dbReference type="ARBA" id="ARBA00022827"/>
    </source>
</evidence>
<accession>A0A5B0WUS3</accession>
<dbReference type="PANTHER" id="PTHR43716">
    <property type="entry name" value="D-2-HYDROXYGLUTARATE DEHYDROGENASE, MITOCHONDRIAL"/>
    <property type="match status" value="1"/>
</dbReference>
<dbReference type="AlphaFoldDB" id="A0A5B0WUS3"/>
<evidence type="ECO:0000256" key="1">
    <source>
        <dbReference type="ARBA" id="ARBA00001974"/>
    </source>
</evidence>
<dbReference type="GO" id="GO:0046872">
    <property type="term" value="F:metal ion binding"/>
    <property type="evidence" value="ECO:0007669"/>
    <property type="project" value="UniProtKB-KW"/>
</dbReference>
<evidence type="ECO:0000256" key="5">
    <source>
        <dbReference type="ARBA" id="ARBA00022723"/>
    </source>
</evidence>
<dbReference type="InterPro" id="IPR004113">
    <property type="entry name" value="FAD-bd_oxidored_4_C"/>
</dbReference>
<evidence type="ECO:0000256" key="7">
    <source>
        <dbReference type="ARBA" id="ARBA00022833"/>
    </source>
</evidence>
<dbReference type="InterPro" id="IPR016171">
    <property type="entry name" value="Vanillyl_alc_oxidase_C-sub2"/>
</dbReference>
<evidence type="ECO:0000313" key="14">
    <source>
        <dbReference type="Proteomes" id="UP000323708"/>
    </source>
</evidence>
<comment type="similarity">
    <text evidence="2">Belongs to the FAD-binding oxidoreductase/transferase type 4 family.</text>
</comment>
<dbReference type="Pfam" id="PF02913">
    <property type="entry name" value="FAD-oxidase_C"/>
    <property type="match status" value="1"/>
</dbReference>
<evidence type="ECO:0000256" key="3">
    <source>
        <dbReference type="ARBA" id="ARBA00011738"/>
    </source>
</evidence>
<gene>
    <name evidence="13" type="ORF">F0M18_12615</name>
</gene>
<dbReference type="InterPro" id="IPR016164">
    <property type="entry name" value="FAD-linked_Oxase-like_C"/>
</dbReference>
<proteinExistence type="inferred from homology"/>
<evidence type="ECO:0000256" key="8">
    <source>
        <dbReference type="ARBA" id="ARBA00023002"/>
    </source>
</evidence>
<keyword evidence="5" id="KW-0479">Metal-binding</keyword>
<name>A0A5B0WUS3_9GAMM</name>
<reference evidence="13 14" key="1">
    <citation type="submission" date="2019-09" db="EMBL/GenBank/DDBJ databases">
        <authorList>
            <person name="Chen X.-Y."/>
        </authorList>
    </citation>
    <scope>NUCLEOTIDE SEQUENCE [LARGE SCALE GENOMIC DNA]</scope>
    <source>
        <strain evidence="13 14">NY5</strain>
    </source>
</reference>
<dbReference type="GO" id="GO:0051990">
    <property type="term" value="F:(R)-2-hydroxyglutarate dehydrogenase activity"/>
    <property type="evidence" value="ECO:0007669"/>
    <property type="project" value="UniProtKB-EC"/>
</dbReference>
<feature type="domain" description="FAD-binding PCMH-type" evidence="12">
    <location>
        <begin position="59"/>
        <end position="238"/>
    </location>
</feature>
<keyword evidence="14" id="KW-1185">Reference proteome</keyword>
<comment type="caution">
    <text evidence="13">The sequence shown here is derived from an EMBL/GenBank/DDBJ whole genome shotgun (WGS) entry which is preliminary data.</text>
</comment>
<dbReference type="Gene3D" id="3.30.43.10">
    <property type="entry name" value="Uridine Diphospho-n-acetylenolpyruvylglucosamine Reductase, domain 2"/>
    <property type="match status" value="1"/>
</dbReference>
<dbReference type="EMBL" id="VTUX01000005">
    <property type="protein sequence ID" value="KAA1190646.1"/>
    <property type="molecule type" value="Genomic_DNA"/>
</dbReference>
<organism evidence="13 14">
    <name type="scientific">Pseudohalioglobus sediminis</name>
    <dbReference type="NCBI Taxonomy" id="2606449"/>
    <lineage>
        <taxon>Bacteria</taxon>
        <taxon>Pseudomonadati</taxon>
        <taxon>Pseudomonadota</taxon>
        <taxon>Gammaproteobacteria</taxon>
        <taxon>Cellvibrionales</taxon>
        <taxon>Halieaceae</taxon>
        <taxon>Pseudohalioglobus</taxon>
    </lineage>
</organism>
<dbReference type="FunFam" id="3.30.70.2740:FF:000005">
    <property type="entry name" value="FAD-binding oxidoreductase"/>
    <property type="match status" value="1"/>
</dbReference>
<dbReference type="Gene3D" id="1.10.45.10">
    <property type="entry name" value="Vanillyl-alcohol Oxidase, Chain A, domain 4"/>
    <property type="match status" value="1"/>
</dbReference>
<evidence type="ECO:0000256" key="2">
    <source>
        <dbReference type="ARBA" id="ARBA00008000"/>
    </source>
</evidence>
<dbReference type="Pfam" id="PF01565">
    <property type="entry name" value="FAD_binding_4"/>
    <property type="match status" value="1"/>
</dbReference>
<comment type="cofactor">
    <cofactor evidence="1">
        <name>FAD</name>
        <dbReference type="ChEBI" id="CHEBI:57692"/>
    </cofactor>
</comment>
<comment type="subunit">
    <text evidence="3">Homodimer.</text>
</comment>
<evidence type="ECO:0000256" key="11">
    <source>
        <dbReference type="ARBA" id="ARBA00067680"/>
    </source>
</evidence>
<protein>
    <recommendedName>
        <fullName evidence="11">D-2-hydroxyglutarate dehydrogenase</fullName>
        <ecNumber evidence="9">1.1.99.39</ecNumber>
    </recommendedName>
</protein>
<dbReference type="GO" id="GO:0071949">
    <property type="term" value="F:FAD binding"/>
    <property type="evidence" value="ECO:0007669"/>
    <property type="project" value="InterPro"/>
</dbReference>
<dbReference type="Gene3D" id="3.30.465.10">
    <property type="match status" value="1"/>
</dbReference>
<dbReference type="EC" id="1.1.99.39" evidence="9"/>
<dbReference type="InterPro" id="IPR051264">
    <property type="entry name" value="FAD-oxidored/transferase_4"/>
</dbReference>
<dbReference type="GO" id="GO:0022904">
    <property type="term" value="P:respiratory electron transport chain"/>
    <property type="evidence" value="ECO:0007669"/>
    <property type="project" value="TreeGrafter"/>
</dbReference>
<keyword evidence="8" id="KW-0560">Oxidoreductase</keyword>
<comment type="catalytic activity">
    <reaction evidence="10">
        <text>(R)-2-hydroxyglutarate + A = 2-oxoglutarate + AH2</text>
        <dbReference type="Rhea" id="RHEA:38295"/>
        <dbReference type="ChEBI" id="CHEBI:13193"/>
        <dbReference type="ChEBI" id="CHEBI:15801"/>
        <dbReference type="ChEBI" id="CHEBI:16810"/>
        <dbReference type="ChEBI" id="CHEBI:17499"/>
        <dbReference type="EC" id="1.1.99.39"/>
    </reaction>
    <physiologicalReaction direction="left-to-right" evidence="10">
        <dbReference type="Rhea" id="RHEA:38296"/>
    </physiologicalReaction>
</comment>
<evidence type="ECO:0000256" key="10">
    <source>
        <dbReference type="ARBA" id="ARBA00051291"/>
    </source>
</evidence>
<dbReference type="PROSITE" id="PS51387">
    <property type="entry name" value="FAD_PCMH"/>
    <property type="match status" value="1"/>
</dbReference>
<dbReference type="InterPro" id="IPR016169">
    <property type="entry name" value="FAD-bd_PCMH_sub2"/>
</dbReference>
<dbReference type="Gene3D" id="3.30.70.2740">
    <property type="match status" value="1"/>
</dbReference>
<dbReference type="FunFam" id="1.10.45.10:FF:000001">
    <property type="entry name" value="D-lactate dehydrogenase mitochondrial"/>
    <property type="match status" value="1"/>
</dbReference>
<dbReference type="InterPro" id="IPR016166">
    <property type="entry name" value="FAD-bd_PCMH"/>
</dbReference>
<dbReference type="InterPro" id="IPR036318">
    <property type="entry name" value="FAD-bd_PCMH-like_sf"/>
</dbReference>
<evidence type="ECO:0000259" key="12">
    <source>
        <dbReference type="PROSITE" id="PS51387"/>
    </source>
</evidence>
<keyword evidence="4" id="KW-0285">Flavoprotein</keyword>